<reference evidence="1" key="1">
    <citation type="journal article" date="2022" name="Arch. Microbiol.">
        <title>Microbulbifer okhotskensis sp. nov., isolated from a deep bottom sediment of the Okhotsk Sea.</title>
        <authorList>
            <person name="Romanenko L."/>
            <person name="Kurilenko V."/>
            <person name="Otstavnykh N."/>
            <person name="Velansky P."/>
            <person name="Isaeva M."/>
            <person name="Mikhailov V."/>
        </authorList>
    </citation>
    <scope>NUCLEOTIDE SEQUENCE</scope>
    <source>
        <strain evidence="1">OS29</strain>
    </source>
</reference>
<proteinExistence type="predicted"/>
<sequence>MSFEQLLKSLNSEIVGSLKRAIELGKWPNGIALTGEQRSLCAEAVANWESVHLSREKQVGYVEPKTKKDPCVGRKDDEQVVSWVR</sequence>
<name>A0A9X2EL70_9GAMM</name>
<organism evidence="1 2">
    <name type="scientific">Microbulbifer okhotskensis</name>
    <dbReference type="NCBI Taxonomy" id="2926617"/>
    <lineage>
        <taxon>Bacteria</taxon>
        <taxon>Pseudomonadati</taxon>
        <taxon>Pseudomonadota</taxon>
        <taxon>Gammaproteobacteria</taxon>
        <taxon>Cellvibrionales</taxon>
        <taxon>Microbulbiferaceae</taxon>
        <taxon>Microbulbifer</taxon>
    </lineage>
</organism>
<keyword evidence="2" id="KW-1185">Reference proteome</keyword>
<accession>A0A9X2EL70</accession>
<dbReference type="AlphaFoldDB" id="A0A9X2EL70"/>
<dbReference type="InterPro" id="IPR009749">
    <property type="entry name" value="DUF1315"/>
</dbReference>
<dbReference type="Proteomes" id="UP001139028">
    <property type="component" value="Unassembled WGS sequence"/>
</dbReference>
<evidence type="ECO:0000313" key="1">
    <source>
        <dbReference type="EMBL" id="MCO1334264.1"/>
    </source>
</evidence>
<dbReference type="Pfam" id="PF07023">
    <property type="entry name" value="DUF1315"/>
    <property type="match status" value="1"/>
</dbReference>
<dbReference type="EMBL" id="JALBWM010000024">
    <property type="protein sequence ID" value="MCO1334264.1"/>
    <property type="molecule type" value="Genomic_DNA"/>
</dbReference>
<protein>
    <submittedName>
        <fullName evidence="1">YeaC family protein</fullName>
    </submittedName>
</protein>
<dbReference type="RefSeq" id="WP_252465793.1">
    <property type="nucleotide sequence ID" value="NZ_JALBWM010000024.1"/>
</dbReference>
<evidence type="ECO:0000313" key="2">
    <source>
        <dbReference type="Proteomes" id="UP001139028"/>
    </source>
</evidence>
<gene>
    <name evidence="1" type="ORF">MO867_07895</name>
</gene>
<comment type="caution">
    <text evidence="1">The sequence shown here is derived from an EMBL/GenBank/DDBJ whole genome shotgun (WGS) entry which is preliminary data.</text>
</comment>